<dbReference type="PANTHER" id="PTHR45753:SF6">
    <property type="entry name" value="ASPARTATE CARBAMOYLTRANSFERASE"/>
    <property type="match status" value="1"/>
</dbReference>
<dbReference type="NCBIfam" id="NF002032">
    <property type="entry name" value="PRK00856.1"/>
    <property type="match status" value="1"/>
</dbReference>
<dbReference type="GO" id="GO:0005829">
    <property type="term" value="C:cytosol"/>
    <property type="evidence" value="ECO:0007669"/>
    <property type="project" value="TreeGrafter"/>
</dbReference>
<comment type="catalytic activity">
    <reaction evidence="6 7">
        <text>carbamoyl phosphate + L-aspartate = N-carbamoyl-L-aspartate + phosphate + H(+)</text>
        <dbReference type="Rhea" id="RHEA:20013"/>
        <dbReference type="ChEBI" id="CHEBI:15378"/>
        <dbReference type="ChEBI" id="CHEBI:29991"/>
        <dbReference type="ChEBI" id="CHEBI:32814"/>
        <dbReference type="ChEBI" id="CHEBI:43474"/>
        <dbReference type="ChEBI" id="CHEBI:58228"/>
        <dbReference type="EC" id="2.1.3.2"/>
    </reaction>
</comment>
<feature type="domain" description="Aspartate/ornithine carbamoyltransferase carbamoyl-P binding" evidence="9">
    <location>
        <begin position="6"/>
        <end position="148"/>
    </location>
</feature>
<evidence type="ECO:0000256" key="3">
    <source>
        <dbReference type="ARBA" id="ARBA00022679"/>
    </source>
</evidence>
<comment type="function">
    <text evidence="5 7">Catalyzes the condensation of carbamoyl phosphate and aspartate to form carbamoyl aspartate and inorganic phosphate, the committed step in the de novo pyrimidine nucleotide biosynthesis pathway.</text>
</comment>
<dbReference type="EC" id="2.1.3.2" evidence="7"/>
<evidence type="ECO:0000256" key="2">
    <source>
        <dbReference type="ARBA" id="ARBA00008896"/>
    </source>
</evidence>
<dbReference type="EMBL" id="AP028679">
    <property type="protein sequence ID" value="BEQ15059.1"/>
    <property type="molecule type" value="Genomic_DNA"/>
</dbReference>
<dbReference type="FunFam" id="3.40.50.1370:FF:000007">
    <property type="entry name" value="Aspartate carbamoyltransferase"/>
    <property type="match status" value="1"/>
</dbReference>
<feature type="binding site" evidence="7">
    <location>
        <position position="265"/>
    </location>
    <ligand>
        <name>carbamoyl phosphate</name>
        <dbReference type="ChEBI" id="CHEBI:58228"/>
    </ligand>
</feature>
<dbReference type="GO" id="GO:0006207">
    <property type="term" value="P:'de novo' pyrimidine nucleobase biosynthetic process"/>
    <property type="evidence" value="ECO:0007669"/>
    <property type="project" value="InterPro"/>
</dbReference>
<dbReference type="InterPro" id="IPR002082">
    <property type="entry name" value="Asp_carbamoyltransf"/>
</dbReference>
<evidence type="ECO:0000256" key="7">
    <source>
        <dbReference type="HAMAP-Rule" id="MF_00001"/>
    </source>
</evidence>
<feature type="binding site" evidence="7">
    <location>
        <position position="86"/>
    </location>
    <ligand>
        <name>L-aspartate</name>
        <dbReference type="ChEBI" id="CHEBI:29991"/>
    </ligand>
</feature>
<dbReference type="PROSITE" id="PS00097">
    <property type="entry name" value="CARBAMOYLTRANSFERASE"/>
    <property type="match status" value="1"/>
</dbReference>
<name>A0AAU9EIJ0_9BACT</name>
<evidence type="ECO:0000259" key="8">
    <source>
        <dbReference type="Pfam" id="PF00185"/>
    </source>
</evidence>
<reference evidence="11" key="1">
    <citation type="journal article" date="2023" name="Arch. Microbiol.">
        <title>Desulfoferula mesophilus gen. nov. sp. nov., a mesophilic sulfate-reducing bacterium isolated from a brackish lake sediment.</title>
        <authorList>
            <person name="Watanabe T."/>
            <person name="Yabe T."/>
            <person name="Tsuji J.M."/>
            <person name="Fukui M."/>
        </authorList>
    </citation>
    <scope>NUCLEOTIDE SEQUENCE [LARGE SCALE GENOMIC DNA]</scope>
    <source>
        <strain evidence="11">12FAK</strain>
    </source>
</reference>
<feature type="binding site" evidence="7">
    <location>
        <position position="136"/>
    </location>
    <ligand>
        <name>carbamoyl phosphate</name>
        <dbReference type="ChEBI" id="CHEBI:58228"/>
    </ligand>
</feature>
<gene>
    <name evidence="7 10" type="primary">pyrB</name>
    <name evidence="10" type="ORF">FAK_21250</name>
</gene>
<evidence type="ECO:0000256" key="6">
    <source>
        <dbReference type="ARBA" id="ARBA00048859"/>
    </source>
</evidence>
<feature type="binding site" evidence="7">
    <location>
        <position position="59"/>
    </location>
    <ligand>
        <name>carbamoyl phosphate</name>
        <dbReference type="ChEBI" id="CHEBI:58228"/>
    </ligand>
</feature>
<dbReference type="PRINTS" id="PR00100">
    <property type="entry name" value="AOTCASE"/>
</dbReference>
<dbReference type="HAMAP" id="MF_00001">
    <property type="entry name" value="Asp_carb_tr"/>
    <property type="match status" value="1"/>
</dbReference>
<dbReference type="GO" id="GO:0006520">
    <property type="term" value="P:amino acid metabolic process"/>
    <property type="evidence" value="ECO:0007669"/>
    <property type="project" value="InterPro"/>
</dbReference>
<dbReference type="Pfam" id="PF02729">
    <property type="entry name" value="OTCace_N"/>
    <property type="match status" value="1"/>
</dbReference>
<organism evidence="10 11">
    <name type="scientific">Desulfoferula mesophila</name>
    <dbReference type="NCBI Taxonomy" id="3058419"/>
    <lineage>
        <taxon>Bacteria</taxon>
        <taxon>Pseudomonadati</taxon>
        <taxon>Thermodesulfobacteriota</taxon>
        <taxon>Desulfarculia</taxon>
        <taxon>Desulfarculales</taxon>
        <taxon>Desulfarculaceae</taxon>
        <taxon>Desulfoferula</taxon>
    </lineage>
</organism>
<dbReference type="SUPFAM" id="SSF53671">
    <property type="entry name" value="Aspartate/ornithine carbamoyltransferase"/>
    <property type="match status" value="1"/>
</dbReference>
<feature type="binding site" evidence="7">
    <location>
        <position position="58"/>
    </location>
    <ligand>
        <name>carbamoyl phosphate</name>
        <dbReference type="ChEBI" id="CHEBI:58228"/>
    </ligand>
</feature>
<keyword evidence="3 7" id="KW-0808">Transferase</keyword>
<evidence type="ECO:0000313" key="10">
    <source>
        <dbReference type="EMBL" id="BEQ15059.1"/>
    </source>
</evidence>
<feature type="binding site" evidence="7">
    <location>
        <position position="139"/>
    </location>
    <ligand>
        <name>carbamoyl phosphate</name>
        <dbReference type="ChEBI" id="CHEBI:58228"/>
    </ligand>
</feature>
<dbReference type="RefSeq" id="WP_338598939.1">
    <property type="nucleotide sequence ID" value="NZ_AP028679.1"/>
</dbReference>
<dbReference type="GO" id="GO:0004070">
    <property type="term" value="F:aspartate carbamoyltransferase activity"/>
    <property type="evidence" value="ECO:0007669"/>
    <property type="project" value="UniProtKB-UniRule"/>
</dbReference>
<evidence type="ECO:0000256" key="4">
    <source>
        <dbReference type="ARBA" id="ARBA00022975"/>
    </source>
</evidence>
<keyword evidence="11" id="KW-1185">Reference proteome</keyword>
<dbReference type="PRINTS" id="PR00101">
    <property type="entry name" value="ATCASE"/>
</dbReference>
<dbReference type="InterPro" id="IPR036901">
    <property type="entry name" value="Asp/Orn_carbamoylTrfase_sf"/>
</dbReference>
<dbReference type="Proteomes" id="UP001366166">
    <property type="component" value="Chromosome"/>
</dbReference>
<evidence type="ECO:0000313" key="11">
    <source>
        <dbReference type="Proteomes" id="UP001366166"/>
    </source>
</evidence>
<dbReference type="PANTHER" id="PTHR45753">
    <property type="entry name" value="ORNITHINE CARBAMOYLTRANSFERASE, MITOCHONDRIAL"/>
    <property type="match status" value="1"/>
</dbReference>
<feature type="binding site" evidence="7">
    <location>
        <position position="169"/>
    </location>
    <ligand>
        <name>L-aspartate</name>
        <dbReference type="ChEBI" id="CHEBI:29991"/>
    </ligand>
</feature>
<feature type="domain" description="Aspartate/ornithine carbamoyltransferase Asp/Orn-binding" evidence="8">
    <location>
        <begin position="155"/>
        <end position="302"/>
    </location>
</feature>
<dbReference type="AlphaFoldDB" id="A0AAU9EIJ0"/>
<evidence type="ECO:0000256" key="1">
    <source>
        <dbReference type="ARBA" id="ARBA00004852"/>
    </source>
</evidence>
<feature type="binding site" evidence="7">
    <location>
        <position position="223"/>
    </location>
    <ligand>
        <name>L-aspartate</name>
        <dbReference type="ChEBI" id="CHEBI:29991"/>
    </ligand>
</feature>
<proteinExistence type="inferred from homology"/>
<dbReference type="InterPro" id="IPR006131">
    <property type="entry name" value="Asp_carbamoyltransf_Asp/Orn-bd"/>
</dbReference>
<comment type="subunit">
    <text evidence="7">Heterododecamer (2C3:3R2) of six catalytic PyrB chains organized as two trimers (C3), and six regulatory PyrI chains organized as three dimers (R2).</text>
</comment>
<evidence type="ECO:0000259" key="9">
    <source>
        <dbReference type="Pfam" id="PF02729"/>
    </source>
</evidence>
<dbReference type="NCBIfam" id="TIGR00670">
    <property type="entry name" value="asp_carb_tr"/>
    <property type="match status" value="1"/>
</dbReference>
<dbReference type="KEGG" id="dmp:FAK_21250"/>
<feature type="binding site" evidence="7">
    <location>
        <position position="108"/>
    </location>
    <ligand>
        <name>carbamoyl phosphate</name>
        <dbReference type="ChEBI" id="CHEBI:58228"/>
    </ligand>
</feature>
<feature type="binding site" evidence="7">
    <location>
        <position position="264"/>
    </location>
    <ligand>
        <name>carbamoyl phosphate</name>
        <dbReference type="ChEBI" id="CHEBI:58228"/>
    </ligand>
</feature>
<accession>A0AAU9EIJ0</accession>
<dbReference type="InterPro" id="IPR006130">
    <property type="entry name" value="Asp/Orn_carbamoylTrfase"/>
</dbReference>
<dbReference type="Pfam" id="PF00185">
    <property type="entry name" value="OTCace"/>
    <property type="match status" value="1"/>
</dbReference>
<keyword evidence="4 7" id="KW-0665">Pyrimidine biosynthesis</keyword>
<comment type="similarity">
    <text evidence="2 7">Belongs to the aspartate/ornithine carbamoyltransferase superfamily. ATCase family.</text>
</comment>
<dbReference type="GO" id="GO:0016597">
    <property type="term" value="F:amino acid binding"/>
    <property type="evidence" value="ECO:0007669"/>
    <property type="project" value="InterPro"/>
</dbReference>
<dbReference type="GO" id="GO:0044205">
    <property type="term" value="P:'de novo' UMP biosynthetic process"/>
    <property type="evidence" value="ECO:0007669"/>
    <property type="project" value="UniProtKB-UniRule"/>
</dbReference>
<dbReference type="Gene3D" id="3.40.50.1370">
    <property type="entry name" value="Aspartate/ornithine carbamoyltransferase"/>
    <property type="match status" value="2"/>
</dbReference>
<protein>
    <recommendedName>
        <fullName evidence="7">Aspartate carbamoyltransferase</fullName>
        <ecNumber evidence="7">2.1.3.2</ecNumber>
    </recommendedName>
    <alternativeName>
        <fullName evidence="7">Aspartate transcarbamylase</fullName>
        <shortName evidence="7">ATCase</shortName>
    </alternativeName>
</protein>
<evidence type="ECO:0000256" key="5">
    <source>
        <dbReference type="ARBA" id="ARBA00043884"/>
    </source>
</evidence>
<sequence>MSLKRRNMLGLYGVSAEEITTVLDTAESLREISARPIKKVPTLRGKTIVHFFYEASTRTRTSFEIAAKRLSADTVSLSASTSSLTKGETLIDTAKNLLAMSPDLIVMRHSQSGAPHLLAKHIPCSIINAGDGAHEHPSQGLLDLLTIRRAKGRLDGLKVSIIGDITHSRVARSDIIGLNTMGSQVTVYGPRTLLPPAVETLGVRVAGSMEEAVQDADVIIMLRVQQERLTDVLFPSLREYAQRFGLGLRHLKAAKPDVVIMHPGPVNRGVELAPEVADGPWSLILDQVANGVAVRMALLYLLIGPETP</sequence>
<dbReference type="InterPro" id="IPR006132">
    <property type="entry name" value="Asp/Orn_carbamoyltranf_P-bd"/>
</dbReference>
<comment type="pathway">
    <text evidence="1 7">Pyrimidine metabolism; UMP biosynthesis via de novo pathway; (S)-dihydroorotate from bicarbonate: step 2/3.</text>
</comment>